<evidence type="ECO:0000313" key="4">
    <source>
        <dbReference type="Proteomes" id="UP001549920"/>
    </source>
</evidence>
<organism evidence="3 4">
    <name type="scientific">Loxostege sticticalis</name>
    <name type="common">Beet webworm moth</name>
    <dbReference type="NCBI Taxonomy" id="481309"/>
    <lineage>
        <taxon>Eukaryota</taxon>
        <taxon>Metazoa</taxon>
        <taxon>Ecdysozoa</taxon>
        <taxon>Arthropoda</taxon>
        <taxon>Hexapoda</taxon>
        <taxon>Insecta</taxon>
        <taxon>Pterygota</taxon>
        <taxon>Neoptera</taxon>
        <taxon>Endopterygota</taxon>
        <taxon>Lepidoptera</taxon>
        <taxon>Glossata</taxon>
        <taxon>Ditrysia</taxon>
        <taxon>Pyraloidea</taxon>
        <taxon>Crambidae</taxon>
        <taxon>Pyraustinae</taxon>
        <taxon>Loxostege</taxon>
    </lineage>
</organism>
<evidence type="ECO:0000259" key="2">
    <source>
        <dbReference type="Pfam" id="PF25298"/>
    </source>
</evidence>
<dbReference type="Proteomes" id="UP001549920">
    <property type="component" value="Unassembled WGS sequence"/>
</dbReference>
<evidence type="ECO:0000313" key="3">
    <source>
        <dbReference type="EMBL" id="KAL0872227.1"/>
    </source>
</evidence>
<sequence length="295" mass="33616">MFHSPSGKFGSAPDISDHNLSPEENTVTFRSTKRRRCDCGSNYESKLDIFINSLSEWKTTTDDKLSSIQTSMQDILCKNTEIIASNLEIEKSICLLTTKYDDLYSRLETFQNKTKECLERVHKIELASEELERSSRAACLELRNIPHPPTSTQEDLLAIAVKTCKELSIDLLSSEIFDIHHIKSKSDHCKTILISLNSVLTKNKVLRAYRDYNKTNSGKRLCSTIFGNSDPAQPIYIAEHLTATARRLHYLARELVRSQQYKHCWTSGGRVLLRKDDHSKYIVVNSESQLANLSN</sequence>
<feature type="region of interest" description="Disordered" evidence="1">
    <location>
        <begin position="1"/>
        <end position="26"/>
    </location>
</feature>
<feature type="domain" description="FP protein C-terminal" evidence="2">
    <location>
        <begin position="242"/>
        <end position="293"/>
    </location>
</feature>
<gene>
    <name evidence="3" type="ORF">ABMA27_004624</name>
</gene>
<comment type="caution">
    <text evidence="3">The sequence shown here is derived from an EMBL/GenBank/DDBJ whole genome shotgun (WGS) entry which is preliminary data.</text>
</comment>
<protein>
    <recommendedName>
        <fullName evidence="2">FP protein C-terminal domain-containing protein</fullName>
    </recommendedName>
</protein>
<dbReference type="EMBL" id="JBEUOH010000016">
    <property type="protein sequence ID" value="KAL0872227.1"/>
    <property type="molecule type" value="Genomic_DNA"/>
</dbReference>
<name>A0ABR3HP99_LOXSC</name>
<dbReference type="InterPro" id="IPR057251">
    <property type="entry name" value="FP_C"/>
</dbReference>
<proteinExistence type="predicted"/>
<keyword evidence="4" id="KW-1185">Reference proteome</keyword>
<evidence type="ECO:0000256" key="1">
    <source>
        <dbReference type="SAM" id="MobiDB-lite"/>
    </source>
</evidence>
<accession>A0ABR3HP99</accession>
<reference evidence="3 4" key="1">
    <citation type="submission" date="2024-06" db="EMBL/GenBank/DDBJ databases">
        <title>A chromosome-level genome assembly of beet webworm, Loxostege sticticalis.</title>
        <authorList>
            <person name="Zhang Y."/>
        </authorList>
    </citation>
    <scope>NUCLEOTIDE SEQUENCE [LARGE SCALE GENOMIC DNA]</scope>
    <source>
        <strain evidence="3">AQ026</strain>
        <tissue evidence="3">Whole body</tissue>
    </source>
</reference>
<dbReference type="Pfam" id="PF25298">
    <property type="entry name" value="Baculo_FP_2nd"/>
    <property type="match status" value="1"/>
</dbReference>